<dbReference type="OrthoDB" id="9804819at2"/>
<dbReference type="RefSeq" id="WP_154482480.1">
    <property type="nucleotide sequence ID" value="NZ_VULR01000002.1"/>
</dbReference>
<evidence type="ECO:0000313" key="5">
    <source>
        <dbReference type="EMBL" id="MSS42546.1"/>
    </source>
</evidence>
<dbReference type="PANTHER" id="PTHR42711:SF1">
    <property type="entry name" value="ABC-TRANSPORT PROTEIN, ATP-BINDING COMPONENT"/>
    <property type="match status" value="1"/>
</dbReference>
<evidence type="ECO:0000259" key="4">
    <source>
        <dbReference type="PROSITE" id="PS50893"/>
    </source>
</evidence>
<keyword evidence="2" id="KW-0547">Nucleotide-binding</keyword>
<dbReference type="AlphaFoldDB" id="A0A844FF43"/>
<dbReference type="SUPFAM" id="SSF52540">
    <property type="entry name" value="P-loop containing nucleoside triphosphate hydrolases"/>
    <property type="match status" value="1"/>
</dbReference>
<keyword evidence="1" id="KW-0813">Transport</keyword>
<proteinExistence type="predicted"/>
<feature type="domain" description="ABC transporter" evidence="4">
    <location>
        <begin position="20"/>
        <end position="253"/>
    </location>
</feature>
<dbReference type="GO" id="GO:0016887">
    <property type="term" value="F:ATP hydrolysis activity"/>
    <property type="evidence" value="ECO:0007669"/>
    <property type="project" value="InterPro"/>
</dbReference>
<evidence type="ECO:0000313" key="6">
    <source>
        <dbReference type="Proteomes" id="UP000462760"/>
    </source>
</evidence>
<gene>
    <name evidence="5" type="ORF">FYJ27_02190</name>
</gene>
<reference evidence="5 6" key="1">
    <citation type="submission" date="2019-08" db="EMBL/GenBank/DDBJ databases">
        <title>In-depth cultivation of the pig gut microbiome towards novel bacterial diversity and tailored functional studies.</title>
        <authorList>
            <person name="Wylensek D."/>
            <person name="Hitch T.C.A."/>
            <person name="Clavel T."/>
        </authorList>
    </citation>
    <scope>NUCLEOTIDE SEQUENCE [LARGE SCALE GENOMIC DNA]</scope>
    <source>
        <strain evidence="5 6">Med78-601-WT-4W-RMD-3</strain>
    </source>
</reference>
<dbReference type="GO" id="GO:0005524">
    <property type="term" value="F:ATP binding"/>
    <property type="evidence" value="ECO:0007669"/>
    <property type="project" value="UniProtKB-KW"/>
</dbReference>
<dbReference type="PROSITE" id="PS50893">
    <property type="entry name" value="ABC_TRANSPORTER_2"/>
    <property type="match status" value="1"/>
</dbReference>
<name>A0A844FF43_9FIRM</name>
<keyword evidence="3 5" id="KW-0067">ATP-binding</keyword>
<evidence type="ECO:0000256" key="2">
    <source>
        <dbReference type="ARBA" id="ARBA00022741"/>
    </source>
</evidence>
<accession>A0A844FF43</accession>
<dbReference type="PANTHER" id="PTHR42711">
    <property type="entry name" value="ABC TRANSPORTER ATP-BINDING PROTEIN"/>
    <property type="match status" value="1"/>
</dbReference>
<evidence type="ECO:0000256" key="1">
    <source>
        <dbReference type="ARBA" id="ARBA00022448"/>
    </source>
</evidence>
<dbReference type="SMART" id="SM00382">
    <property type="entry name" value="AAA"/>
    <property type="match status" value="1"/>
</dbReference>
<dbReference type="EMBL" id="VULR01000002">
    <property type="protein sequence ID" value="MSS42546.1"/>
    <property type="molecule type" value="Genomic_DNA"/>
</dbReference>
<dbReference type="InterPro" id="IPR050763">
    <property type="entry name" value="ABC_transporter_ATP-binding"/>
</dbReference>
<dbReference type="InterPro" id="IPR003439">
    <property type="entry name" value="ABC_transporter-like_ATP-bd"/>
</dbReference>
<dbReference type="Pfam" id="PF00005">
    <property type="entry name" value="ABC_tran"/>
    <property type="match status" value="1"/>
</dbReference>
<organism evidence="5 6">
    <name type="scientific">Anaerosalibacter bizertensis</name>
    <dbReference type="NCBI Taxonomy" id="932217"/>
    <lineage>
        <taxon>Bacteria</taxon>
        <taxon>Bacillati</taxon>
        <taxon>Bacillota</taxon>
        <taxon>Tissierellia</taxon>
        <taxon>Tissierellales</taxon>
        <taxon>Sporanaerobacteraceae</taxon>
        <taxon>Anaerosalibacter</taxon>
    </lineage>
</organism>
<dbReference type="Gene3D" id="3.40.50.300">
    <property type="entry name" value="P-loop containing nucleotide triphosphate hydrolases"/>
    <property type="match status" value="1"/>
</dbReference>
<evidence type="ECO:0000256" key="3">
    <source>
        <dbReference type="ARBA" id="ARBA00022840"/>
    </source>
</evidence>
<dbReference type="InterPro" id="IPR003593">
    <property type="entry name" value="AAA+_ATPase"/>
</dbReference>
<dbReference type="Proteomes" id="UP000462760">
    <property type="component" value="Unassembled WGS sequence"/>
</dbReference>
<sequence>MIEVDNIKKSFVIPVKKDGRFLKNLMRREYIRKEAVKGISFSIDKGELIGYIGLNGAGKSTTIKMLCGILKPDSGSIKVNGLDPFENRRENNMNMGVLFGQRGQLWTDLPVQDSFLLLKKIYNVSNEDYKKRIEFLDNELNIGEIMKIPVRKLSLGQRMRCEFAGSLIHWPSIIYLDEPTIGLDILTKKKALSLIKKLNEKCGKTIIFTTHNMQDIEDLCDRVVLIDNGKIIYDGKTQKLKASYTNQKILSITFDYIGNNDKENLIKVLKKSGKILNTCNNSLQLLINDGKIHNMKNILNEINKVCEITDYDISSIKFENIIENIYTIEAKS</sequence>
<dbReference type="InterPro" id="IPR027417">
    <property type="entry name" value="P-loop_NTPase"/>
</dbReference>
<protein>
    <submittedName>
        <fullName evidence="5">ATP-binding cassette domain-containing protein</fullName>
    </submittedName>
</protein>
<comment type="caution">
    <text evidence="5">The sequence shown here is derived from an EMBL/GenBank/DDBJ whole genome shotgun (WGS) entry which is preliminary data.</text>
</comment>